<protein>
    <submittedName>
        <fullName evidence="2">Ribonuclease III</fullName>
    </submittedName>
</protein>
<dbReference type="EMBL" id="ML976016">
    <property type="protein sequence ID" value="KAF1944501.1"/>
    <property type="molecule type" value="Genomic_DNA"/>
</dbReference>
<dbReference type="GO" id="GO:0004525">
    <property type="term" value="F:ribonuclease III activity"/>
    <property type="evidence" value="ECO:0007669"/>
    <property type="project" value="InterPro"/>
</dbReference>
<reference evidence="2" key="1">
    <citation type="journal article" date="2020" name="Stud. Mycol.">
        <title>101 Dothideomycetes genomes: a test case for predicting lifestyles and emergence of pathogens.</title>
        <authorList>
            <person name="Haridas S."/>
            <person name="Albert R."/>
            <person name="Binder M."/>
            <person name="Bloem J."/>
            <person name="Labutti K."/>
            <person name="Salamov A."/>
            <person name="Andreopoulos B."/>
            <person name="Baker S."/>
            <person name="Barry K."/>
            <person name="Bills G."/>
            <person name="Bluhm B."/>
            <person name="Cannon C."/>
            <person name="Castanera R."/>
            <person name="Culley D."/>
            <person name="Daum C."/>
            <person name="Ezra D."/>
            <person name="Gonzalez J."/>
            <person name="Henrissat B."/>
            <person name="Kuo A."/>
            <person name="Liang C."/>
            <person name="Lipzen A."/>
            <person name="Lutzoni F."/>
            <person name="Magnuson J."/>
            <person name="Mondo S."/>
            <person name="Nolan M."/>
            <person name="Ohm R."/>
            <person name="Pangilinan J."/>
            <person name="Park H.-J."/>
            <person name="Ramirez L."/>
            <person name="Alfaro M."/>
            <person name="Sun H."/>
            <person name="Tritt A."/>
            <person name="Yoshinaga Y."/>
            <person name="Zwiers L.-H."/>
            <person name="Turgeon B."/>
            <person name="Goodwin S."/>
            <person name="Spatafora J."/>
            <person name="Crous P."/>
            <person name="Grigoriev I."/>
        </authorList>
    </citation>
    <scope>NUCLEOTIDE SEQUENCE</scope>
    <source>
        <strain evidence="2">CBS 161.51</strain>
    </source>
</reference>
<name>A0A6A5SVI9_9PLEO</name>
<dbReference type="PROSITE" id="PS50142">
    <property type="entry name" value="RNASE_3_2"/>
    <property type="match status" value="1"/>
</dbReference>
<feature type="non-terminal residue" evidence="2">
    <location>
        <position position="204"/>
    </location>
</feature>
<dbReference type="InterPro" id="IPR036389">
    <property type="entry name" value="RNase_III_sf"/>
</dbReference>
<sequence length="204" mass="22796">MSQSKLEHFGPKARIPDLFQRRDQIYFALETQQLQWYTPAPLYHHDLLDAAAKVGHIEELIGYVFKEKMTCIEALKVSSHSTPLYFKGVVHTVAGNKRLALLGDRVLGLALTEIWFHTGRSAGLTWQIVEYSAMSLNTETRAALHARGRALGIHSHLLLSIASSGPSLAHVAETFEAILGAVYLDSGHRLQVVKDVMRRIELDD</sequence>
<dbReference type="AlphaFoldDB" id="A0A6A5SVI9"/>
<keyword evidence="3" id="KW-1185">Reference proteome</keyword>
<evidence type="ECO:0000313" key="3">
    <source>
        <dbReference type="Proteomes" id="UP000800038"/>
    </source>
</evidence>
<proteinExistence type="predicted"/>
<dbReference type="InterPro" id="IPR000999">
    <property type="entry name" value="RNase_III_dom"/>
</dbReference>
<dbReference type="Gene3D" id="1.10.1520.10">
    <property type="entry name" value="Ribonuclease III domain"/>
    <property type="match status" value="1"/>
</dbReference>
<dbReference type="OrthoDB" id="67027at2759"/>
<organism evidence="2 3">
    <name type="scientific">Clathrospora elynae</name>
    <dbReference type="NCBI Taxonomy" id="706981"/>
    <lineage>
        <taxon>Eukaryota</taxon>
        <taxon>Fungi</taxon>
        <taxon>Dikarya</taxon>
        <taxon>Ascomycota</taxon>
        <taxon>Pezizomycotina</taxon>
        <taxon>Dothideomycetes</taxon>
        <taxon>Pleosporomycetidae</taxon>
        <taxon>Pleosporales</taxon>
        <taxon>Diademaceae</taxon>
        <taxon>Clathrospora</taxon>
    </lineage>
</organism>
<dbReference type="CDD" id="cd00593">
    <property type="entry name" value="RIBOc"/>
    <property type="match status" value="1"/>
</dbReference>
<dbReference type="GO" id="GO:0006396">
    <property type="term" value="P:RNA processing"/>
    <property type="evidence" value="ECO:0007669"/>
    <property type="project" value="InterPro"/>
</dbReference>
<dbReference type="Proteomes" id="UP000800038">
    <property type="component" value="Unassembled WGS sequence"/>
</dbReference>
<gene>
    <name evidence="2" type="ORF">EJ02DRAFT_340642</name>
</gene>
<evidence type="ECO:0000259" key="1">
    <source>
        <dbReference type="PROSITE" id="PS50142"/>
    </source>
</evidence>
<evidence type="ECO:0000313" key="2">
    <source>
        <dbReference type="EMBL" id="KAF1944501.1"/>
    </source>
</evidence>
<accession>A0A6A5SVI9</accession>
<feature type="domain" description="RNase III" evidence="1">
    <location>
        <begin position="54"/>
        <end position="187"/>
    </location>
</feature>
<dbReference type="SUPFAM" id="SSF69065">
    <property type="entry name" value="RNase III domain-like"/>
    <property type="match status" value="1"/>
</dbReference>
<dbReference type="Pfam" id="PF00636">
    <property type="entry name" value="Ribonuclease_3"/>
    <property type="match status" value="1"/>
</dbReference>